<dbReference type="CDD" id="cd13578">
    <property type="entry name" value="PBP2_Bug27"/>
    <property type="match status" value="1"/>
</dbReference>
<dbReference type="EMBL" id="NJIH01000003">
    <property type="protein sequence ID" value="OWT63820.1"/>
    <property type="molecule type" value="Genomic_DNA"/>
</dbReference>
<proteinExistence type="inferred from homology"/>
<dbReference type="Gene3D" id="3.40.190.150">
    <property type="entry name" value="Bordetella uptake gene, domain 1"/>
    <property type="match status" value="1"/>
</dbReference>
<evidence type="ECO:0008006" key="4">
    <source>
        <dbReference type="Google" id="ProtNLM"/>
    </source>
</evidence>
<dbReference type="PANTHER" id="PTHR42928:SF5">
    <property type="entry name" value="BLR1237 PROTEIN"/>
    <property type="match status" value="1"/>
</dbReference>
<evidence type="ECO:0000256" key="1">
    <source>
        <dbReference type="ARBA" id="ARBA00006987"/>
    </source>
</evidence>
<dbReference type="PANTHER" id="PTHR42928">
    <property type="entry name" value="TRICARBOXYLATE-BINDING PROTEIN"/>
    <property type="match status" value="1"/>
</dbReference>
<organism evidence="2 3">
    <name type="scientific">Candidimonas nitroreducens</name>
    <dbReference type="NCBI Taxonomy" id="683354"/>
    <lineage>
        <taxon>Bacteria</taxon>
        <taxon>Pseudomonadati</taxon>
        <taxon>Pseudomonadota</taxon>
        <taxon>Betaproteobacteria</taxon>
        <taxon>Burkholderiales</taxon>
        <taxon>Alcaligenaceae</taxon>
        <taxon>Candidimonas</taxon>
    </lineage>
</organism>
<sequence>MAGRRHQHPGLVRQGLRAGGRCRRRYRCLRKRGGRPAHALGGTAQRQRRSACRLRGSAGSGAARRARGLARPVCHSPYRAPRARADYGAIGIRADLRQHSFFRGDLLMKLSALCALAASLLLAASPATHAEAAYPSKPIRLVVGYSPGGPSDILARQLAPALGKALGTPIIVENKPGANADIAGAYVAHAESDGYTLLLGDLTLATNPSLMRSMPFKPKTDLRAIAPLAVAPLALVVNLSVPAHNMKELLDYARAHPGKLAEGTAGRGNLTHLAGEVLKKAAGVDIEQVPYKGSGPALTDLVGGHISMVITGVSSSKGFIKSGQVRALAITGKQRSASLPDVPTFSEATGLPLPELNLGSWWGLFGPAGLPDKVVARLNAATQTILHDPALQQRLQGLNIEADPGSAQVMAERLESETATWGKVIKEAGITPQ</sequence>
<accession>A0A225MVH2</accession>
<evidence type="ECO:0000313" key="3">
    <source>
        <dbReference type="Proteomes" id="UP000214603"/>
    </source>
</evidence>
<dbReference type="SUPFAM" id="SSF53850">
    <property type="entry name" value="Periplasmic binding protein-like II"/>
    <property type="match status" value="1"/>
</dbReference>
<comment type="caution">
    <text evidence="2">The sequence shown here is derived from an EMBL/GenBank/DDBJ whole genome shotgun (WGS) entry which is preliminary data.</text>
</comment>
<dbReference type="InterPro" id="IPR042100">
    <property type="entry name" value="Bug_dom1"/>
</dbReference>
<protein>
    <recommendedName>
        <fullName evidence="4">Tripartite tricarboxylate transporter substrate binding protein</fullName>
    </recommendedName>
</protein>
<reference evidence="3" key="1">
    <citation type="submission" date="2017-06" db="EMBL/GenBank/DDBJ databases">
        <title>Herbaspirillum phytohormonus sp. nov., isolated from the root nodule of Robinia pseudoacacia in lead-zinc mine.</title>
        <authorList>
            <person name="Fan M."/>
            <person name="Lin Y."/>
        </authorList>
    </citation>
    <scope>NUCLEOTIDE SEQUENCE [LARGE SCALE GENOMIC DNA]</scope>
    <source>
        <strain evidence="3">SC-089</strain>
    </source>
</reference>
<comment type="similarity">
    <text evidence="1">Belongs to the UPF0065 (bug) family.</text>
</comment>
<dbReference type="AlphaFoldDB" id="A0A225MVH2"/>
<dbReference type="Proteomes" id="UP000214603">
    <property type="component" value="Unassembled WGS sequence"/>
</dbReference>
<dbReference type="InterPro" id="IPR005064">
    <property type="entry name" value="BUG"/>
</dbReference>
<name>A0A225MVH2_9BURK</name>
<dbReference type="Gene3D" id="3.40.190.10">
    <property type="entry name" value="Periplasmic binding protein-like II"/>
    <property type="match status" value="1"/>
</dbReference>
<evidence type="ECO:0000313" key="2">
    <source>
        <dbReference type="EMBL" id="OWT63820.1"/>
    </source>
</evidence>
<keyword evidence="3" id="KW-1185">Reference proteome</keyword>
<dbReference type="Pfam" id="PF03401">
    <property type="entry name" value="TctC"/>
    <property type="match status" value="1"/>
</dbReference>
<gene>
    <name evidence="2" type="ORF">CEY11_05805</name>
</gene>